<evidence type="ECO:0000313" key="2">
    <source>
        <dbReference type="Proteomes" id="UP000204221"/>
    </source>
</evidence>
<accession>A0A221W416</accession>
<protein>
    <submittedName>
        <fullName evidence="1">Uncharacterized protein</fullName>
    </submittedName>
</protein>
<reference evidence="1 2" key="1">
    <citation type="submission" date="2017-07" db="EMBL/GenBank/DDBJ databases">
        <title>Complete genome sequence of Actinoalloteichus hoggarensis DSM 45943, type strain of Actinoalloteichus hoggarensis.</title>
        <authorList>
            <person name="Ruckert C."/>
            <person name="Nouioui I."/>
            <person name="Willmese J."/>
            <person name="van Wezel G."/>
            <person name="Klenk H.-P."/>
            <person name="Kalinowski J."/>
            <person name="Zotchev S.B."/>
        </authorList>
    </citation>
    <scope>NUCLEOTIDE SEQUENCE [LARGE SCALE GENOMIC DNA]</scope>
    <source>
        <strain evidence="1 2">DSM 45943</strain>
    </source>
</reference>
<keyword evidence="2" id="KW-1185">Reference proteome</keyword>
<evidence type="ECO:0000313" key="1">
    <source>
        <dbReference type="EMBL" id="ASO20558.1"/>
    </source>
</evidence>
<name>A0A221W416_9PSEU</name>
<dbReference type="Proteomes" id="UP000204221">
    <property type="component" value="Chromosome"/>
</dbReference>
<sequence length="71" mass="7957">MAIRLPESGRGTHYSVRQTAWILNLPPAQVSRAVRLGVLHARWRDGRPRIPATEIVRLLVERDRHPGGGDA</sequence>
<dbReference type="AlphaFoldDB" id="A0A221W416"/>
<dbReference type="KEGG" id="ahg:AHOG_14585"/>
<organism evidence="1 2">
    <name type="scientific">Actinoalloteichus hoggarensis</name>
    <dbReference type="NCBI Taxonomy" id="1470176"/>
    <lineage>
        <taxon>Bacteria</taxon>
        <taxon>Bacillati</taxon>
        <taxon>Actinomycetota</taxon>
        <taxon>Actinomycetes</taxon>
        <taxon>Pseudonocardiales</taxon>
        <taxon>Pseudonocardiaceae</taxon>
        <taxon>Actinoalloteichus</taxon>
    </lineage>
</organism>
<dbReference type="EMBL" id="CP022521">
    <property type="protein sequence ID" value="ASO20558.1"/>
    <property type="molecule type" value="Genomic_DNA"/>
</dbReference>
<gene>
    <name evidence="1" type="ORF">AHOG_14585</name>
</gene>
<proteinExistence type="predicted"/>